<comment type="similarity">
    <text evidence="1">Belongs to the sterol desaturase family.</text>
</comment>
<evidence type="ECO:0000259" key="5">
    <source>
        <dbReference type="Pfam" id="PF04116"/>
    </source>
</evidence>
<dbReference type="Proteomes" id="UP000256405">
    <property type="component" value="Unassembled WGS sequence"/>
</dbReference>
<gene>
    <name evidence="6" type="ORF">C8N25_1294</name>
</gene>
<proteinExistence type="inferred from homology"/>
<dbReference type="Pfam" id="PF04116">
    <property type="entry name" value="FA_hydroxylase"/>
    <property type="match status" value="1"/>
</dbReference>
<dbReference type="InterPro" id="IPR006694">
    <property type="entry name" value="Fatty_acid_hydroxylase"/>
</dbReference>
<dbReference type="PANTHER" id="PTHR31899:SF9">
    <property type="entry name" value="BETA-CAROTENE 3-HYDROXYLASE 1, CHLOROPLASTIC"/>
    <property type="match status" value="1"/>
</dbReference>
<keyword evidence="3" id="KW-0560">Oxidoreductase</keyword>
<dbReference type="EMBL" id="QUNF01000029">
    <property type="protein sequence ID" value="REG81059.1"/>
    <property type="molecule type" value="Genomic_DNA"/>
</dbReference>
<keyword evidence="4" id="KW-0812">Transmembrane</keyword>
<protein>
    <submittedName>
        <fullName evidence="6">Beta-carotene 3-hydroxylase</fullName>
    </submittedName>
</protein>
<name>A0A3E0DEE9_9BACT</name>
<organism evidence="6 7">
    <name type="scientific">Algoriphagus antarcticus</name>
    <dbReference type="NCBI Taxonomy" id="238540"/>
    <lineage>
        <taxon>Bacteria</taxon>
        <taxon>Pseudomonadati</taxon>
        <taxon>Bacteroidota</taxon>
        <taxon>Cytophagia</taxon>
        <taxon>Cytophagales</taxon>
        <taxon>Cyclobacteriaceae</taxon>
        <taxon>Algoriphagus</taxon>
    </lineage>
</organism>
<evidence type="ECO:0000256" key="2">
    <source>
        <dbReference type="ARBA" id="ARBA00022746"/>
    </source>
</evidence>
<dbReference type="AlphaFoldDB" id="A0A3E0DEE9"/>
<reference evidence="6 7" key="1">
    <citation type="submission" date="2018-08" db="EMBL/GenBank/DDBJ databases">
        <title>Genomic Encyclopedia of Archaeal and Bacterial Type Strains, Phase II (KMG-II): from individual species to whole genera.</title>
        <authorList>
            <person name="Goeker M."/>
        </authorList>
    </citation>
    <scope>NUCLEOTIDE SEQUENCE [LARGE SCALE GENOMIC DNA]</scope>
    <source>
        <strain evidence="6 7">DSM 15986</strain>
    </source>
</reference>
<feature type="domain" description="Fatty acid hydroxylase" evidence="5">
    <location>
        <begin position="17"/>
        <end position="145"/>
    </location>
</feature>
<accession>A0A3E0DEE9</accession>
<feature type="transmembrane region" description="Helical" evidence="4">
    <location>
        <begin position="81"/>
        <end position="99"/>
    </location>
</feature>
<feature type="transmembrane region" description="Helical" evidence="4">
    <location>
        <begin position="12"/>
        <end position="35"/>
    </location>
</feature>
<evidence type="ECO:0000256" key="1">
    <source>
        <dbReference type="ARBA" id="ARBA00009324"/>
    </source>
</evidence>
<evidence type="ECO:0000256" key="3">
    <source>
        <dbReference type="ARBA" id="ARBA00023002"/>
    </source>
</evidence>
<dbReference type="GO" id="GO:0010291">
    <property type="term" value="F:beta-carotene 3-hydroxylase activity"/>
    <property type="evidence" value="ECO:0007669"/>
    <property type="project" value="TreeGrafter"/>
</dbReference>
<dbReference type="GO" id="GO:0005506">
    <property type="term" value="F:iron ion binding"/>
    <property type="evidence" value="ECO:0007669"/>
    <property type="project" value="InterPro"/>
</dbReference>
<evidence type="ECO:0000313" key="6">
    <source>
        <dbReference type="EMBL" id="REG81059.1"/>
    </source>
</evidence>
<evidence type="ECO:0000256" key="4">
    <source>
        <dbReference type="SAM" id="Phobius"/>
    </source>
</evidence>
<feature type="transmembrane region" description="Helical" evidence="4">
    <location>
        <begin position="56"/>
        <end position="75"/>
    </location>
</feature>
<evidence type="ECO:0000313" key="7">
    <source>
        <dbReference type="Proteomes" id="UP000256405"/>
    </source>
</evidence>
<dbReference type="GO" id="GO:0016119">
    <property type="term" value="P:carotene metabolic process"/>
    <property type="evidence" value="ECO:0007669"/>
    <property type="project" value="TreeGrafter"/>
</dbReference>
<keyword evidence="2" id="KW-0125">Carotenoid biosynthesis</keyword>
<keyword evidence="7" id="KW-1185">Reference proteome</keyword>
<dbReference type="PANTHER" id="PTHR31899">
    <property type="entry name" value="BETA-CAROTENE 3-HYDROXYLASE 1, CHLOROPLASTIC"/>
    <property type="match status" value="1"/>
</dbReference>
<dbReference type="GO" id="GO:0016123">
    <property type="term" value="P:xanthophyll biosynthetic process"/>
    <property type="evidence" value="ECO:0007669"/>
    <property type="project" value="TreeGrafter"/>
</dbReference>
<comment type="caution">
    <text evidence="6">The sequence shown here is derived from an EMBL/GenBank/DDBJ whole genome shotgun (WGS) entry which is preliminary data.</text>
</comment>
<sequence length="156" mass="18175">MPIRVITVMIEAIGFGILGFVLMELSGWAIHKYLMHGPLWKIHRTHHEHSESFFELNDLFSLMFGGISILLIFLGAGELDFRFWIGIGISTYGMLYFFLHDVLIHRRVKWLDRPRGGFLQGIFKAHQAHHQSRKKDGAVSFGLFFVPNKYFKNLKR</sequence>
<dbReference type="InterPro" id="IPR045019">
    <property type="entry name" value="BETA-OHASE-like"/>
</dbReference>
<keyword evidence="4" id="KW-1133">Transmembrane helix</keyword>
<keyword evidence="4" id="KW-0472">Membrane</keyword>